<dbReference type="OrthoDB" id="3594103at2759"/>
<dbReference type="STRING" id="37992.A0A4Z0YIK2"/>
<dbReference type="PANTHER" id="PTHR37538:SF1">
    <property type="entry name" value="BTB DOMAIN-CONTAINING PROTEIN"/>
    <property type="match status" value="1"/>
</dbReference>
<gene>
    <name evidence="2" type="ORF">E0Z10_g10181</name>
</gene>
<protein>
    <submittedName>
        <fullName evidence="2">Uncharacterized protein</fullName>
    </submittedName>
</protein>
<reference evidence="2 3" key="1">
    <citation type="submission" date="2019-03" db="EMBL/GenBank/DDBJ databases">
        <title>Draft genome sequence of Xylaria hypoxylon DSM 108379, a ubiquitous saprotrophic-parasitic fungi on hardwood.</title>
        <authorList>
            <person name="Buettner E."/>
            <person name="Leonhardt S."/>
            <person name="Gebauer A.M."/>
            <person name="Liers C."/>
            <person name="Hofrichter M."/>
            <person name="Kellner H."/>
        </authorList>
    </citation>
    <scope>NUCLEOTIDE SEQUENCE [LARGE SCALE GENOMIC DNA]</scope>
    <source>
        <strain evidence="2 3">DSM 108379</strain>
    </source>
</reference>
<comment type="caution">
    <text evidence="2">The sequence shown here is derived from an EMBL/GenBank/DDBJ whole genome shotgun (WGS) entry which is preliminary data.</text>
</comment>
<proteinExistence type="predicted"/>
<organism evidence="2 3">
    <name type="scientific">Xylaria hypoxylon</name>
    <dbReference type="NCBI Taxonomy" id="37992"/>
    <lineage>
        <taxon>Eukaryota</taxon>
        <taxon>Fungi</taxon>
        <taxon>Dikarya</taxon>
        <taxon>Ascomycota</taxon>
        <taxon>Pezizomycotina</taxon>
        <taxon>Sordariomycetes</taxon>
        <taxon>Xylariomycetidae</taxon>
        <taxon>Xylariales</taxon>
        <taxon>Xylariaceae</taxon>
        <taxon>Xylaria</taxon>
    </lineage>
</organism>
<dbReference type="Proteomes" id="UP000297716">
    <property type="component" value="Unassembled WGS sequence"/>
</dbReference>
<evidence type="ECO:0000313" key="2">
    <source>
        <dbReference type="EMBL" id="TGJ78583.1"/>
    </source>
</evidence>
<evidence type="ECO:0000313" key="3">
    <source>
        <dbReference type="Proteomes" id="UP000297716"/>
    </source>
</evidence>
<name>A0A4Z0YIK2_9PEZI</name>
<accession>A0A4Z0YIK2</accession>
<dbReference type="AlphaFoldDB" id="A0A4Z0YIK2"/>
<dbReference type="PANTHER" id="PTHR37538">
    <property type="entry name" value="BTB DOMAIN-CONTAINING PROTEIN"/>
    <property type="match status" value="1"/>
</dbReference>
<keyword evidence="3" id="KW-1185">Reference proteome</keyword>
<evidence type="ECO:0000256" key="1">
    <source>
        <dbReference type="SAM" id="MobiDB-lite"/>
    </source>
</evidence>
<dbReference type="EMBL" id="SKBN01000372">
    <property type="protein sequence ID" value="TGJ78583.1"/>
    <property type="molecule type" value="Genomic_DNA"/>
</dbReference>
<sequence>MAEEDDRRPESSPFAGFTTQVYFQEGPEFVVPTSLIRKCPKLISDRTRWPPSAIRLDDVASNIAHVIFYYLLTGTYQCLRPKGSSQHERLGNELTTGVQTYNAARSYELPALQDLAKDEIQRIAQELPFPLVLNLLRNLHLDPSERETWIDDYVQSGLQNLFRTPTAFLDLTSLQVEQDVISLSNILLKSLAGLLANDVALARRDNVAIPAPSSEPAAIEEVPVVVEELAPEEGPLPVPIQEPIYAEELLLDPTEPVPYDQEREVYPVPSPEPELAQEPAHESTYNDVTKLPSEPEPEPAPEPEIAIPEAEPEPEPAPAPAPKADSPADYVFDPTTWGGYTNNSKKESLWPEDEIVESPPEVVPEPREASIEYTPSRIDSSNIQYLEPEPIPDIARVDSPPADDESTPLVPAAPVAPEKSKKTKKKKMSIFRTAEESSEPEVRSIIEEAVPAAKPVPEPELPKAVDDAVLSPASSSTPVKKKKKKKSIFWSESGAA</sequence>
<feature type="region of interest" description="Disordered" evidence="1">
    <location>
        <begin position="261"/>
        <end position="496"/>
    </location>
</feature>